<dbReference type="InterPro" id="IPR016192">
    <property type="entry name" value="APOBEC/CMP_deaminase_Zn-bd"/>
</dbReference>
<evidence type="ECO:0000259" key="17">
    <source>
        <dbReference type="PROSITE" id="PS51747"/>
    </source>
</evidence>
<feature type="binding site" evidence="15">
    <location>
        <position position="214"/>
    </location>
    <ligand>
        <name>substrate</name>
    </ligand>
</feature>
<dbReference type="EC" id="1.1.1.193" evidence="13"/>
<proteinExistence type="inferred from homology"/>
<evidence type="ECO:0000256" key="2">
    <source>
        <dbReference type="ARBA" id="ARBA00004882"/>
    </source>
</evidence>
<dbReference type="InterPro" id="IPR004794">
    <property type="entry name" value="Eubact_RibD"/>
</dbReference>
<dbReference type="GO" id="GO:0008270">
    <property type="term" value="F:zinc ion binding"/>
    <property type="evidence" value="ECO:0007669"/>
    <property type="project" value="InterPro"/>
</dbReference>
<feature type="binding site" evidence="15">
    <location>
        <position position="207"/>
    </location>
    <ligand>
        <name>NADP(+)</name>
        <dbReference type="ChEBI" id="CHEBI:58349"/>
    </ligand>
</feature>
<sequence length="375" mass="41372">MTELEQQQFDHKMMHRALLLARRGLMTTRPNPAVGCVITANNEVIAEGWHHQAGESHAEAHALRIAGRSAKGATAYVTLEPCSHIGRTPPCADALIDAGVARVVVAMRDPNPRVSGNGIRRLEEVGIQVDVGVLQSAAERLNPGFIARMTHQRPWLTLKMATSLDGKTALSDGRSQWITSAEARSDVQFYRAQADAILSGATTVLADNPKLTVRVEQWPKSRQLPEPLKQPVRIIIDSQHRVSDDAKLFESPDPVWLVRTTPGKASRHPHCHELIIAADEKGKVCLKTLMTELANREINQLWTECGANLAGALIEQQLCDRLMIYSSGQILGHFGRSVIDMVEPMNLASAPRFKIIDRRQIGPDQRLVAVPHTQD</sequence>
<organism evidence="18 19">
    <name type="scientific">Idiomarina ramblicola</name>
    <dbReference type="NCBI Taxonomy" id="263724"/>
    <lineage>
        <taxon>Bacteria</taxon>
        <taxon>Pseudomonadati</taxon>
        <taxon>Pseudomonadota</taxon>
        <taxon>Gammaproteobacteria</taxon>
        <taxon>Alteromonadales</taxon>
        <taxon>Idiomarinaceae</taxon>
        <taxon>Idiomarina</taxon>
    </lineage>
</organism>
<comment type="pathway">
    <text evidence="2 13">Cofactor biosynthesis; riboflavin biosynthesis; 5-amino-6-(D-ribitylamino)uracil from GTP: step 2/4.</text>
</comment>
<dbReference type="Gene3D" id="3.40.140.10">
    <property type="entry name" value="Cytidine Deaminase, domain 2"/>
    <property type="match status" value="1"/>
</dbReference>
<dbReference type="OrthoDB" id="9800865at2"/>
<feature type="binding site" evidence="15">
    <location>
        <position position="304"/>
    </location>
    <ligand>
        <name>substrate</name>
    </ligand>
</feature>
<keyword evidence="9 13" id="KW-0862">Zinc</keyword>
<evidence type="ECO:0000256" key="16">
    <source>
        <dbReference type="PIRSR" id="PIRSR006769-3"/>
    </source>
</evidence>
<dbReference type="InterPro" id="IPR002125">
    <property type="entry name" value="CMP_dCMP_dom"/>
</dbReference>
<dbReference type="PROSITE" id="PS51747">
    <property type="entry name" value="CYT_DCMP_DEAMINASES_2"/>
    <property type="match status" value="1"/>
</dbReference>
<evidence type="ECO:0000256" key="10">
    <source>
        <dbReference type="ARBA" id="ARBA00022857"/>
    </source>
</evidence>
<dbReference type="SUPFAM" id="SSF53597">
    <property type="entry name" value="Dihydrofolate reductase-like"/>
    <property type="match status" value="1"/>
</dbReference>
<dbReference type="NCBIfam" id="TIGR00326">
    <property type="entry name" value="eubact_ribD"/>
    <property type="match status" value="1"/>
</dbReference>
<keyword evidence="11 13" id="KW-0560">Oxidoreductase</keyword>
<evidence type="ECO:0000256" key="8">
    <source>
        <dbReference type="ARBA" id="ARBA00022801"/>
    </source>
</evidence>
<feature type="binding site" evidence="16">
    <location>
        <position position="57"/>
    </location>
    <ligand>
        <name>Zn(2+)</name>
        <dbReference type="ChEBI" id="CHEBI:29105"/>
        <note>catalytic</note>
    </ligand>
</feature>
<keyword evidence="19" id="KW-1185">Reference proteome</keyword>
<comment type="caution">
    <text evidence="18">The sequence shown here is derived from an EMBL/GenBank/DDBJ whole genome shotgun (WGS) entry which is preliminary data.</text>
</comment>
<dbReference type="PROSITE" id="PS00903">
    <property type="entry name" value="CYT_DCMP_DEAMINASES_1"/>
    <property type="match status" value="1"/>
</dbReference>
<evidence type="ECO:0000256" key="13">
    <source>
        <dbReference type="PIRNR" id="PIRNR006769"/>
    </source>
</evidence>
<feature type="binding site" evidence="15">
    <location>
        <position position="238"/>
    </location>
    <ligand>
        <name>NADP(+)</name>
        <dbReference type="ChEBI" id="CHEBI:58349"/>
    </ligand>
</feature>
<dbReference type="Pfam" id="PF00383">
    <property type="entry name" value="dCMP_cyt_deam_1"/>
    <property type="match status" value="1"/>
</dbReference>
<dbReference type="RefSeq" id="WP_126780268.1">
    <property type="nucleotide sequence ID" value="NZ_PIQC01000001.1"/>
</dbReference>
<evidence type="ECO:0000256" key="7">
    <source>
        <dbReference type="ARBA" id="ARBA00022723"/>
    </source>
</evidence>
<feature type="binding site" evidence="15">
    <location>
        <position position="191"/>
    </location>
    <ligand>
        <name>substrate</name>
    </ligand>
</feature>
<reference evidence="19" key="1">
    <citation type="journal article" date="2018" name="Front. Microbiol.">
        <title>Genome-Based Analysis Reveals the Taxonomy and Diversity of the Family Idiomarinaceae.</title>
        <authorList>
            <person name="Liu Y."/>
            <person name="Lai Q."/>
            <person name="Shao Z."/>
        </authorList>
    </citation>
    <scope>NUCLEOTIDE SEQUENCE [LARGE SCALE GENOMIC DNA]</scope>
    <source>
        <strain evidence="19">R22</strain>
    </source>
</reference>
<dbReference type="SUPFAM" id="SSF53927">
    <property type="entry name" value="Cytidine deaminase-like"/>
    <property type="match status" value="1"/>
</dbReference>
<dbReference type="GO" id="GO:0009231">
    <property type="term" value="P:riboflavin biosynthetic process"/>
    <property type="evidence" value="ECO:0007669"/>
    <property type="project" value="UniProtKB-UniPathway"/>
</dbReference>
<protein>
    <recommendedName>
        <fullName evidence="13">Riboflavin biosynthesis protein RibD</fullName>
    </recommendedName>
    <domain>
        <recommendedName>
            <fullName evidence="13">Diaminohydroxyphosphoribosylaminopyrimidine deaminase</fullName>
            <shortName evidence="13">DRAP deaminase</shortName>
            <ecNumber evidence="13">3.5.4.26</ecNumber>
        </recommendedName>
        <alternativeName>
            <fullName evidence="13">Riboflavin-specific deaminase</fullName>
        </alternativeName>
    </domain>
    <domain>
        <recommendedName>
            <fullName evidence="13">5-amino-6-(5-phosphoribosylamino)uracil reductase</fullName>
            <ecNumber evidence="13">1.1.1.193</ecNumber>
        </recommendedName>
        <alternativeName>
            <fullName evidence="13">HTP reductase</fullName>
        </alternativeName>
    </domain>
</protein>
<evidence type="ECO:0000256" key="1">
    <source>
        <dbReference type="ARBA" id="ARBA00002151"/>
    </source>
</evidence>
<comment type="pathway">
    <text evidence="3 13">Cofactor biosynthesis; riboflavin biosynthesis; 5-amino-6-(D-ribitylamino)uracil from GTP: step 3/4.</text>
</comment>
<dbReference type="PIRSF" id="PIRSF006769">
    <property type="entry name" value="RibD"/>
    <property type="match status" value="1"/>
</dbReference>
<dbReference type="GO" id="GO:0008835">
    <property type="term" value="F:diaminohydroxyphosphoribosylaminopyrimidine deaminase activity"/>
    <property type="evidence" value="ECO:0007669"/>
    <property type="project" value="UniProtKB-EC"/>
</dbReference>
<dbReference type="PANTHER" id="PTHR38011">
    <property type="entry name" value="DIHYDROFOLATE REDUCTASE FAMILY PROTEIN (AFU_ORTHOLOGUE AFUA_8G06820)"/>
    <property type="match status" value="1"/>
</dbReference>
<comment type="similarity">
    <text evidence="4 13">In the N-terminal section; belongs to the cytidine and deoxycytidylate deaminase family.</text>
</comment>
<evidence type="ECO:0000256" key="3">
    <source>
        <dbReference type="ARBA" id="ARBA00004910"/>
    </source>
</evidence>
<evidence type="ECO:0000256" key="14">
    <source>
        <dbReference type="PIRSR" id="PIRSR006769-1"/>
    </source>
</evidence>
<dbReference type="NCBIfam" id="TIGR00227">
    <property type="entry name" value="ribD_Cterm"/>
    <property type="match status" value="1"/>
</dbReference>
<dbReference type="UniPathway" id="UPA00275">
    <property type="reaction ID" value="UER00401"/>
</dbReference>
<evidence type="ECO:0000256" key="9">
    <source>
        <dbReference type="ARBA" id="ARBA00022833"/>
    </source>
</evidence>
<evidence type="ECO:0000256" key="12">
    <source>
        <dbReference type="ARBA" id="ARBA00023268"/>
    </source>
</evidence>
<name>A0A432Z6Q2_9GAMM</name>
<feature type="binding site" evidence="15">
    <location>
        <position position="175"/>
    </location>
    <ligand>
        <name>substrate</name>
    </ligand>
</feature>
<accession>A0A432Z6Q2</accession>
<dbReference type="FunFam" id="3.40.140.10:FF:000025">
    <property type="entry name" value="Riboflavin biosynthesis protein RibD"/>
    <property type="match status" value="1"/>
</dbReference>
<keyword evidence="10 13" id="KW-0521">NADP</keyword>
<evidence type="ECO:0000256" key="4">
    <source>
        <dbReference type="ARBA" id="ARBA00005259"/>
    </source>
</evidence>
<comment type="catalytic activity">
    <reaction evidence="13">
        <text>2,5-diamino-6-hydroxy-4-(5-phosphoribosylamino)-pyrimidine + H2O + H(+) = 5-amino-6-(5-phospho-D-ribosylamino)uracil + NH4(+)</text>
        <dbReference type="Rhea" id="RHEA:21868"/>
        <dbReference type="ChEBI" id="CHEBI:15377"/>
        <dbReference type="ChEBI" id="CHEBI:15378"/>
        <dbReference type="ChEBI" id="CHEBI:28938"/>
        <dbReference type="ChEBI" id="CHEBI:58453"/>
        <dbReference type="ChEBI" id="CHEBI:58614"/>
        <dbReference type="EC" id="3.5.4.26"/>
    </reaction>
</comment>
<keyword evidence="12" id="KW-0511">Multifunctional enzyme</keyword>
<evidence type="ECO:0000313" key="18">
    <source>
        <dbReference type="EMBL" id="RUO73499.1"/>
    </source>
</evidence>
<feature type="domain" description="CMP/dCMP-type deaminase" evidence="17">
    <location>
        <begin position="8"/>
        <end position="130"/>
    </location>
</feature>
<feature type="binding site" evidence="15">
    <location>
        <position position="161"/>
    </location>
    <ligand>
        <name>NADP(+)</name>
        <dbReference type="ChEBI" id="CHEBI:58349"/>
    </ligand>
</feature>
<evidence type="ECO:0000256" key="11">
    <source>
        <dbReference type="ARBA" id="ARBA00023002"/>
    </source>
</evidence>
<dbReference type="GO" id="GO:0008703">
    <property type="term" value="F:5-amino-6-(5-phosphoribosylamino)uracil reductase activity"/>
    <property type="evidence" value="ECO:0007669"/>
    <property type="project" value="UniProtKB-EC"/>
</dbReference>
<dbReference type="CDD" id="cd01284">
    <property type="entry name" value="Riboflavin_deaminase-reductase"/>
    <property type="match status" value="1"/>
</dbReference>
<feature type="binding site" evidence="15">
    <location>
        <begin position="306"/>
        <end position="312"/>
    </location>
    <ligand>
        <name>NADP(+)</name>
        <dbReference type="ChEBI" id="CHEBI:58349"/>
    </ligand>
</feature>
<comment type="similarity">
    <text evidence="5 13">In the C-terminal section; belongs to the HTP reductase family.</text>
</comment>
<evidence type="ECO:0000256" key="5">
    <source>
        <dbReference type="ARBA" id="ARBA00007417"/>
    </source>
</evidence>
<keyword evidence="7 13" id="KW-0479">Metal-binding</keyword>
<dbReference type="EC" id="3.5.4.26" evidence="13"/>
<feature type="binding site" evidence="15">
    <location>
        <position position="177"/>
    </location>
    <ligand>
        <name>NADP(+)</name>
        <dbReference type="ChEBI" id="CHEBI:58349"/>
    </ligand>
</feature>
<dbReference type="Pfam" id="PF01872">
    <property type="entry name" value="RibD_C"/>
    <property type="match status" value="1"/>
</dbReference>
<dbReference type="InterPro" id="IPR050765">
    <property type="entry name" value="Riboflavin_Biosynth_HTPR"/>
</dbReference>
<evidence type="ECO:0000256" key="6">
    <source>
        <dbReference type="ARBA" id="ARBA00022619"/>
    </source>
</evidence>
<evidence type="ECO:0000313" key="19">
    <source>
        <dbReference type="Proteomes" id="UP000288058"/>
    </source>
</evidence>
<feature type="binding site" evidence="16">
    <location>
        <position position="82"/>
    </location>
    <ligand>
        <name>Zn(2+)</name>
        <dbReference type="ChEBI" id="CHEBI:29105"/>
        <note>catalytic</note>
    </ligand>
</feature>
<dbReference type="InterPro" id="IPR024072">
    <property type="entry name" value="DHFR-like_dom_sf"/>
</dbReference>
<comment type="catalytic activity">
    <reaction evidence="13">
        <text>5-amino-6-(5-phospho-D-ribitylamino)uracil + NADP(+) = 5-amino-6-(5-phospho-D-ribosylamino)uracil + NADPH + H(+)</text>
        <dbReference type="Rhea" id="RHEA:17845"/>
        <dbReference type="ChEBI" id="CHEBI:15378"/>
        <dbReference type="ChEBI" id="CHEBI:57783"/>
        <dbReference type="ChEBI" id="CHEBI:58349"/>
        <dbReference type="ChEBI" id="CHEBI:58421"/>
        <dbReference type="ChEBI" id="CHEBI:58453"/>
        <dbReference type="EC" id="1.1.1.193"/>
    </reaction>
</comment>
<evidence type="ECO:0000256" key="15">
    <source>
        <dbReference type="PIRSR" id="PIRSR006769-2"/>
    </source>
</evidence>
<dbReference type="InterPro" id="IPR016193">
    <property type="entry name" value="Cytidine_deaminase-like"/>
</dbReference>
<keyword evidence="8 13" id="KW-0378">Hydrolase</keyword>
<gene>
    <name evidence="18" type="primary">ribD</name>
    <name evidence="18" type="ORF">CWI78_03450</name>
</gene>
<dbReference type="EMBL" id="PIQC01000001">
    <property type="protein sequence ID" value="RUO73499.1"/>
    <property type="molecule type" value="Genomic_DNA"/>
</dbReference>
<feature type="active site" description="Proton donor" evidence="14">
    <location>
        <position position="59"/>
    </location>
</feature>
<dbReference type="InterPro" id="IPR011549">
    <property type="entry name" value="RibD_C"/>
</dbReference>
<dbReference type="GO" id="GO:0050661">
    <property type="term" value="F:NADP binding"/>
    <property type="evidence" value="ECO:0007669"/>
    <property type="project" value="InterPro"/>
</dbReference>
<comment type="function">
    <text evidence="1 13">Converts 2,5-diamino-6-(ribosylamino)-4(3h)-pyrimidinone 5'-phosphate into 5-amino-6-(ribosylamino)-2,4(1h,3h)-pyrimidinedione 5'-phosphate.</text>
</comment>
<dbReference type="Gene3D" id="3.40.430.10">
    <property type="entry name" value="Dihydrofolate Reductase, subunit A"/>
    <property type="match status" value="1"/>
</dbReference>
<feature type="binding site" evidence="16">
    <location>
        <position position="91"/>
    </location>
    <ligand>
        <name>Zn(2+)</name>
        <dbReference type="ChEBI" id="CHEBI:29105"/>
        <note>catalytic</note>
    </ligand>
</feature>
<keyword evidence="6 13" id="KW-0686">Riboflavin biosynthesis</keyword>
<dbReference type="InterPro" id="IPR002734">
    <property type="entry name" value="RibDG_C"/>
</dbReference>
<dbReference type="PANTHER" id="PTHR38011:SF7">
    <property type="entry name" value="2,5-DIAMINO-6-RIBOSYLAMINO-4(3H)-PYRIMIDINONE 5'-PHOSPHATE REDUCTASE"/>
    <property type="match status" value="1"/>
</dbReference>
<comment type="cofactor">
    <cofactor evidence="13 16">
        <name>Zn(2+)</name>
        <dbReference type="ChEBI" id="CHEBI:29105"/>
    </cofactor>
    <text evidence="13 16">Binds 1 zinc ion.</text>
</comment>
<feature type="binding site" evidence="15">
    <location>
        <position position="203"/>
    </location>
    <ligand>
        <name>substrate</name>
    </ligand>
</feature>
<dbReference type="Proteomes" id="UP000288058">
    <property type="component" value="Unassembled WGS sequence"/>
</dbReference>
<dbReference type="AlphaFoldDB" id="A0A432Z6Q2"/>
<feature type="binding site" evidence="15">
    <location>
        <position position="211"/>
    </location>
    <ligand>
        <name>substrate</name>
    </ligand>
</feature>